<evidence type="ECO:0000313" key="2">
    <source>
        <dbReference type="EMBL" id="VVD98844.1"/>
    </source>
</evidence>
<evidence type="ECO:0000313" key="3">
    <source>
        <dbReference type="Proteomes" id="UP000414233"/>
    </source>
</evidence>
<feature type="signal peptide" evidence="1">
    <location>
        <begin position="1"/>
        <end position="25"/>
    </location>
</feature>
<gene>
    <name evidence="2" type="ORF">PTE30175_01952</name>
</gene>
<dbReference type="PROSITE" id="PS51257">
    <property type="entry name" value="PROKAR_LIPOPROTEIN"/>
    <property type="match status" value="1"/>
</dbReference>
<dbReference type="EMBL" id="CABPRZ010000006">
    <property type="protein sequence ID" value="VVD98844.1"/>
    <property type="molecule type" value="Genomic_DNA"/>
</dbReference>
<evidence type="ECO:0008006" key="4">
    <source>
        <dbReference type="Google" id="ProtNLM"/>
    </source>
</evidence>
<dbReference type="Proteomes" id="UP000414233">
    <property type="component" value="Unassembled WGS sequence"/>
</dbReference>
<protein>
    <recommendedName>
        <fullName evidence="4">Adhesin</fullName>
    </recommendedName>
</protein>
<sequence>MSARHVVGLSVALACAGIHGLPAQAQSLDGNAAYAVINGDAARNASGRIAVNEAAGSSSAQSNQAVIATSSAVFGVIGSRQSASIAGDVATASSTIGGAAFSGVTGLTQVNQSSGSGNLQHNAAAIVVGAVSGVEVVSDTALSGAISKGGPTGQGSTSVQIREASISPDAFRNASGIVQVNQSAGIGNVTANVFVLRPPAGTSF</sequence>
<keyword evidence="1" id="KW-0732">Signal</keyword>
<reference evidence="2 3" key="1">
    <citation type="submission" date="2019-08" db="EMBL/GenBank/DDBJ databases">
        <authorList>
            <person name="Peeters C."/>
        </authorList>
    </citation>
    <scope>NUCLEOTIDE SEQUENCE [LARGE SCALE GENOMIC DNA]</scope>
    <source>
        <strain evidence="2 3">LMG 30175</strain>
    </source>
</reference>
<organism evidence="2 3">
    <name type="scientific">Pandoraea terrae</name>
    <dbReference type="NCBI Taxonomy" id="1537710"/>
    <lineage>
        <taxon>Bacteria</taxon>
        <taxon>Pseudomonadati</taxon>
        <taxon>Pseudomonadota</taxon>
        <taxon>Betaproteobacteria</taxon>
        <taxon>Burkholderiales</taxon>
        <taxon>Burkholderiaceae</taxon>
        <taxon>Pandoraea</taxon>
    </lineage>
</organism>
<proteinExistence type="predicted"/>
<evidence type="ECO:0000256" key="1">
    <source>
        <dbReference type="SAM" id="SignalP"/>
    </source>
</evidence>
<feature type="chain" id="PRO_5022885549" description="Adhesin" evidence="1">
    <location>
        <begin position="26"/>
        <end position="204"/>
    </location>
</feature>
<keyword evidence="3" id="KW-1185">Reference proteome</keyword>
<name>A0A5E4UJ38_9BURK</name>
<accession>A0A5E4UJ38</accession>
<dbReference type="RefSeq" id="WP_224788675.1">
    <property type="nucleotide sequence ID" value="NZ_CABPRZ010000006.1"/>
</dbReference>
<dbReference type="AlphaFoldDB" id="A0A5E4UJ38"/>